<name>A0ABT8NDG4_9BACL</name>
<gene>
    <name evidence="5" type="primary">yqiS</name>
    <name evidence="5" type="ORF">QWY13_09420</name>
</gene>
<dbReference type="Pfam" id="PF01515">
    <property type="entry name" value="PTA_PTB"/>
    <property type="match status" value="1"/>
</dbReference>
<dbReference type="SUPFAM" id="SSF53659">
    <property type="entry name" value="Isocitrate/Isopropylmalate dehydrogenase-like"/>
    <property type="match status" value="1"/>
</dbReference>
<dbReference type="EMBL" id="JAUJWU010000002">
    <property type="protein sequence ID" value="MDN7245722.1"/>
    <property type="molecule type" value="Genomic_DNA"/>
</dbReference>
<reference evidence="5 6" key="1">
    <citation type="submission" date="2023-07" db="EMBL/GenBank/DDBJ databases">
        <title>Novel species in genus Planococcus.</title>
        <authorList>
            <person name="Ning S."/>
        </authorList>
    </citation>
    <scope>NUCLEOTIDE SEQUENCE [LARGE SCALE GENOMIC DNA]</scope>
    <source>
        <strain evidence="5 6">N017</strain>
    </source>
</reference>
<sequence>MATLAELMDEISIEADNAVAVAAAADLEVLEAVSLAIERDLANFRLYDDEAKLKQMISTSFPHLINHPKLLIFHVKGAAQAAKEAVKSVYMNDSSVLMKGHIPTAVLLKAVLNPDFGLRTGNVLSHVAAFEIEGFDRLIFITDAGMNIDPDLQQKAQIIQNAVQIARSTGVQLPIVAPLAAVEVINPAMQATLDAAALTAMNKRGQITDCIVDGPLALDNAISPIAAKHKGITGDTAGKADILLVPNIEAGNILYKSLVYFSKAKVGGIIAGAKAPIVLTSRADSAESKLYSLALALRSSNI</sequence>
<dbReference type="InterPro" id="IPR002505">
    <property type="entry name" value="PTA_PTB"/>
</dbReference>
<feature type="domain" description="Phosphate acetyl/butaryl transferase" evidence="4">
    <location>
        <begin position="83"/>
        <end position="296"/>
    </location>
</feature>
<dbReference type="NCBIfam" id="NF005837">
    <property type="entry name" value="PRK07742.1"/>
    <property type="match status" value="1"/>
</dbReference>
<dbReference type="NCBIfam" id="NF006045">
    <property type="entry name" value="PRK08190.1"/>
    <property type="match status" value="1"/>
</dbReference>
<evidence type="ECO:0000256" key="1">
    <source>
        <dbReference type="ARBA" id="ARBA00005656"/>
    </source>
</evidence>
<dbReference type="InterPro" id="IPR050500">
    <property type="entry name" value="Phos_Acetyltrans/Butyryltrans"/>
</dbReference>
<dbReference type="Proteomes" id="UP001172142">
    <property type="component" value="Unassembled WGS sequence"/>
</dbReference>
<organism evidence="5 6">
    <name type="scientific">Planococcus shenhongbingii</name>
    <dbReference type="NCBI Taxonomy" id="3058398"/>
    <lineage>
        <taxon>Bacteria</taxon>
        <taxon>Bacillati</taxon>
        <taxon>Bacillota</taxon>
        <taxon>Bacilli</taxon>
        <taxon>Bacillales</taxon>
        <taxon>Caryophanaceae</taxon>
        <taxon>Planococcus</taxon>
    </lineage>
</organism>
<comment type="similarity">
    <text evidence="1">Belongs to the phosphate acetyltransferase and butyryltransferase family.</text>
</comment>
<evidence type="ECO:0000256" key="2">
    <source>
        <dbReference type="ARBA" id="ARBA00022679"/>
    </source>
</evidence>
<evidence type="ECO:0000313" key="5">
    <source>
        <dbReference type="EMBL" id="MDN7245722.1"/>
    </source>
</evidence>
<keyword evidence="6" id="KW-1185">Reference proteome</keyword>
<evidence type="ECO:0000256" key="3">
    <source>
        <dbReference type="ARBA" id="ARBA00023315"/>
    </source>
</evidence>
<evidence type="ECO:0000313" key="6">
    <source>
        <dbReference type="Proteomes" id="UP001172142"/>
    </source>
</evidence>
<dbReference type="RefSeq" id="WP_301856352.1">
    <property type="nucleotide sequence ID" value="NZ_JAUJWU010000002.1"/>
</dbReference>
<keyword evidence="2 5" id="KW-0808">Transferase</keyword>
<protein>
    <submittedName>
        <fullName evidence="5">Phosphate butyryltransferase</fullName>
        <ecNumber evidence="5">2.3.1.19</ecNumber>
    </submittedName>
</protein>
<dbReference type="InterPro" id="IPR012147">
    <property type="entry name" value="P_Ac_Bu_trans"/>
</dbReference>
<keyword evidence="3 5" id="KW-0012">Acyltransferase</keyword>
<dbReference type="PIRSF" id="PIRSF000428">
    <property type="entry name" value="P_Ac_trans"/>
    <property type="match status" value="1"/>
</dbReference>
<dbReference type="PANTHER" id="PTHR43356">
    <property type="entry name" value="PHOSPHATE ACETYLTRANSFERASE"/>
    <property type="match status" value="1"/>
</dbReference>
<dbReference type="PANTHER" id="PTHR43356:SF2">
    <property type="entry name" value="PHOSPHATE ACETYLTRANSFERASE"/>
    <property type="match status" value="1"/>
</dbReference>
<accession>A0ABT8NDG4</accession>
<comment type="caution">
    <text evidence="5">The sequence shown here is derived from an EMBL/GenBank/DDBJ whole genome shotgun (WGS) entry which is preliminary data.</text>
</comment>
<dbReference type="Gene3D" id="3.40.718.10">
    <property type="entry name" value="Isopropylmalate Dehydrogenase"/>
    <property type="match status" value="1"/>
</dbReference>
<evidence type="ECO:0000259" key="4">
    <source>
        <dbReference type="Pfam" id="PF01515"/>
    </source>
</evidence>
<dbReference type="GO" id="GO:0050182">
    <property type="term" value="F:phosphate butyryltransferase activity"/>
    <property type="evidence" value="ECO:0007669"/>
    <property type="project" value="UniProtKB-EC"/>
</dbReference>
<dbReference type="EC" id="2.3.1.19" evidence="5"/>
<proteinExistence type="inferred from homology"/>